<dbReference type="Proteomes" id="UP001054252">
    <property type="component" value="Unassembled WGS sequence"/>
</dbReference>
<keyword evidence="3" id="KW-1185">Reference proteome</keyword>
<gene>
    <name evidence="2" type="ORF">SLEP1_g45295</name>
</gene>
<name>A0AAV5LKB5_9ROSI</name>
<protein>
    <submittedName>
        <fullName evidence="2">Uncharacterized protein</fullName>
    </submittedName>
</protein>
<evidence type="ECO:0000313" key="3">
    <source>
        <dbReference type="Proteomes" id="UP001054252"/>
    </source>
</evidence>
<comment type="caution">
    <text evidence="2">The sequence shown here is derived from an EMBL/GenBank/DDBJ whole genome shotgun (WGS) entry which is preliminary data.</text>
</comment>
<dbReference type="AlphaFoldDB" id="A0AAV5LKB5"/>
<sequence>MGQQNLDPTAKFPAFHGTPSLKANPTQRSKNAPLFFLSPSSTSESPTYRTASSLIISISLGASRFLFTL</sequence>
<organism evidence="2 3">
    <name type="scientific">Rubroshorea leprosula</name>
    <dbReference type="NCBI Taxonomy" id="152421"/>
    <lineage>
        <taxon>Eukaryota</taxon>
        <taxon>Viridiplantae</taxon>
        <taxon>Streptophyta</taxon>
        <taxon>Embryophyta</taxon>
        <taxon>Tracheophyta</taxon>
        <taxon>Spermatophyta</taxon>
        <taxon>Magnoliopsida</taxon>
        <taxon>eudicotyledons</taxon>
        <taxon>Gunneridae</taxon>
        <taxon>Pentapetalae</taxon>
        <taxon>rosids</taxon>
        <taxon>malvids</taxon>
        <taxon>Malvales</taxon>
        <taxon>Dipterocarpaceae</taxon>
        <taxon>Rubroshorea</taxon>
    </lineage>
</organism>
<evidence type="ECO:0000256" key="1">
    <source>
        <dbReference type="SAM" id="MobiDB-lite"/>
    </source>
</evidence>
<dbReference type="EMBL" id="BPVZ01000121">
    <property type="protein sequence ID" value="GKV37241.1"/>
    <property type="molecule type" value="Genomic_DNA"/>
</dbReference>
<reference evidence="2 3" key="1">
    <citation type="journal article" date="2021" name="Commun. Biol.">
        <title>The genome of Shorea leprosula (Dipterocarpaceae) highlights the ecological relevance of drought in aseasonal tropical rainforests.</title>
        <authorList>
            <person name="Ng K.K.S."/>
            <person name="Kobayashi M.J."/>
            <person name="Fawcett J.A."/>
            <person name="Hatakeyama M."/>
            <person name="Paape T."/>
            <person name="Ng C.H."/>
            <person name="Ang C.C."/>
            <person name="Tnah L.H."/>
            <person name="Lee C.T."/>
            <person name="Nishiyama T."/>
            <person name="Sese J."/>
            <person name="O'Brien M.J."/>
            <person name="Copetti D."/>
            <person name="Mohd Noor M.I."/>
            <person name="Ong R.C."/>
            <person name="Putra M."/>
            <person name="Sireger I.Z."/>
            <person name="Indrioko S."/>
            <person name="Kosugi Y."/>
            <person name="Izuno A."/>
            <person name="Isagi Y."/>
            <person name="Lee S.L."/>
            <person name="Shimizu K.K."/>
        </authorList>
    </citation>
    <scope>NUCLEOTIDE SEQUENCE [LARGE SCALE GENOMIC DNA]</scope>
    <source>
        <strain evidence="2">214</strain>
    </source>
</reference>
<proteinExistence type="predicted"/>
<evidence type="ECO:0000313" key="2">
    <source>
        <dbReference type="EMBL" id="GKV37241.1"/>
    </source>
</evidence>
<feature type="region of interest" description="Disordered" evidence="1">
    <location>
        <begin position="1"/>
        <end position="27"/>
    </location>
</feature>
<accession>A0AAV5LKB5</accession>